<proteinExistence type="predicted"/>
<evidence type="ECO:0000313" key="1">
    <source>
        <dbReference type="EMBL" id="TWH96746.1"/>
    </source>
</evidence>
<dbReference type="AlphaFoldDB" id="A0A562KMY6"/>
<comment type="caution">
    <text evidence="1">The sequence shown here is derived from an EMBL/GenBank/DDBJ whole genome shotgun (WGS) entry which is preliminary data.</text>
</comment>
<dbReference type="RefSeq" id="WP_145071978.1">
    <property type="nucleotide sequence ID" value="NZ_JACIIY010000026.1"/>
</dbReference>
<sequence>MDPLDFNHREKPPQFVDVVNARIDTALTLENSTREPRAYLGGSRLGESCARKLQYEYLKVPRDPEREFNGKTLRIFAVGHVFEDLAVDWLTKAGYDLRTRNSSGDQFGFAVADGRVRGHIDGVIVAGPDDLAVPALWECKSANAKNWRDIVKRGVAVSKPVYAAQIALYQAYLGLTDHPAVFTAINKDTCELWHELVPFNGALAQACSDKAVRILQACDAGEWLPRVAADPDHFECTWCDWKQRCWS</sequence>
<evidence type="ECO:0008006" key="3">
    <source>
        <dbReference type="Google" id="ProtNLM"/>
    </source>
</evidence>
<dbReference type="EMBL" id="VLKK01000002">
    <property type="protein sequence ID" value="TWH96746.1"/>
    <property type="molecule type" value="Genomic_DNA"/>
</dbReference>
<organism evidence="1 2">
    <name type="scientific">Sphingobium wenxiniae (strain DSM 21828 / CGMCC 1.7748 / JZ-1)</name>
    <dbReference type="NCBI Taxonomy" id="595605"/>
    <lineage>
        <taxon>Bacteria</taxon>
        <taxon>Pseudomonadati</taxon>
        <taxon>Pseudomonadota</taxon>
        <taxon>Alphaproteobacteria</taxon>
        <taxon>Sphingomonadales</taxon>
        <taxon>Sphingomonadaceae</taxon>
        <taxon>Sphingobium</taxon>
    </lineage>
</organism>
<dbReference type="Proteomes" id="UP000316624">
    <property type="component" value="Unassembled WGS sequence"/>
</dbReference>
<keyword evidence="2" id="KW-1185">Reference proteome</keyword>
<accession>A0A562KMY6</accession>
<reference evidence="1 2" key="1">
    <citation type="journal article" date="2015" name="Stand. Genomic Sci.">
        <title>Genomic Encyclopedia of Bacterial and Archaeal Type Strains, Phase III: the genomes of soil and plant-associated and newly described type strains.</title>
        <authorList>
            <person name="Whitman W.B."/>
            <person name="Woyke T."/>
            <person name="Klenk H.P."/>
            <person name="Zhou Y."/>
            <person name="Lilburn T.G."/>
            <person name="Beck B.J."/>
            <person name="De Vos P."/>
            <person name="Vandamme P."/>
            <person name="Eisen J.A."/>
            <person name="Garrity G."/>
            <person name="Hugenholtz P."/>
            <person name="Kyrpides N.C."/>
        </authorList>
    </citation>
    <scope>NUCLEOTIDE SEQUENCE [LARGE SCALE GENOMIC DNA]</scope>
    <source>
        <strain evidence="1 2">CGMCC 1.7748</strain>
    </source>
</reference>
<gene>
    <name evidence="1" type="ORF">IQ35_00677</name>
</gene>
<dbReference type="InterPro" id="IPR011604">
    <property type="entry name" value="PDDEXK-like_dom_sf"/>
</dbReference>
<name>A0A562KMY6_SPHWJ</name>
<protein>
    <recommendedName>
        <fullName evidence="3">PD-(D/E)XK nuclease superfamily protein</fullName>
    </recommendedName>
</protein>
<dbReference type="Gene3D" id="3.90.320.10">
    <property type="match status" value="1"/>
</dbReference>
<evidence type="ECO:0000313" key="2">
    <source>
        <dbReference type="Proteomes" id="UP000316624"/>
    </source>
</evidence>